<dbReference type="InterPro" id="IPR036513">
    <property type="entry name" value="STAS_dom_sf"/>
</dbReference>
<dbReference type="Gene3D" id="3.30.450.40">
    <property type="match status" value="2"/>
</dbReference>
<dbReference type="CDD" id="cd07041">
    <property type="entry name" value="STAS_RsbR_RsbS_like"/>
    <property type="match status" value="1"/>
</dbReference>
<dbReference type="KEGG" id="scl:sce5976"/>
<dbReference type="eggNOG" id="COG1366">
    <property type="taxonomic scope" value="Bacteria"/>
</dbReference>
<dbReference type="InterPro" id="IPR028082">
    <property type="entry name" value="Peripla_BP_I"/>
</dbReference>
<accession>A9GC54</accession>
<dbReference type="PANTHER" id="PTHR33745:SF1">
    <property type="entry name" value="RSBT ANTAGONIST PROTEIN RSBS"/>
    <property type="match status" value="1"/>
</dbReference>
<dbReference type="InterPro" id="IPR002645">
    <property type="entry name" value="STAS_dom"/>
</dbReference>
<dbReference type="Pfam" id="PF01740">
    <property type="entry name" value="STAS"/>
    <property type="match status" value="1"/>
</dbReference>
<evidence type="ECO:0000259" key="1">
    <source>
        <dbReference type="PROSITE" id="PS50801"/>
    </source>
</evidence>
<evidence type="ECO:0000313" key="3">
    <source>
        <dbReference type="Proteomes" id="UP000002139"/>
    </source>
</evidence>
<dbReference type="EMBL" id="AM746676">
    <property type="protein sequence ID" value="CAN96140.1"/>
    <property type="molecule type" value="Genomic_DNA"/>
</dbReference>
<dbReference type="SUPFAM" id="SSF53822">
    <property type="entry name" value="Periplasmic binding protein-like I"/>
    <property type="match status" value="1"/>
</dbReference>
<dbReference type="SUPFAM" id="SSF55781">
    <property type="entry name" value="GAF domain-like"/>
    <property type="match status" value="1"/>
</dbReference>
<reference evidence="2 3" key="1">
    <citation type="journal article" date="2007" name="Nat. Biotechnol.">
        <title>Complete genome sequence of the myxobacterium Sorangium cellulosum.</title>
        <authorList>
            <person name="Schneiker S."/>
            <person name="Perlova O."/>
            <person name="Kaiser O."/>
            <person name="Gerth K."/>
            <person name="Alici A."/>
            <person name="Altmeyer M.O."/>
            <person name="Bartels D."/>
            <person name="Bekel T."/>
            <person name="Beyer S."/>
            <person name="Bode E."/>
            <person name="Bode H.B."/>
            <person name="Bolten C.J."/>
            <person name="Choudhuri J.V."/>
            <person name="Doss S."/>
            <person name="Elnakady Y.A."/>
            <person name="Frank B."/>
            <person name="Gaigalat L."/>
            <person name="Goesmann A."/>
            <person name="Groeger C."/>
            <person name="Gross F."/>
            <person name="Jelsbak L."/>
            <person name="Jelsbak L."/>
            <person name="Kalinowski J."/>
            <person name="Kegler C."/>
            <person name="Knauber T."/>
            <person name="Konietzny S."/>
            <person name="Kopp M."/>
            <person name="Krause L."/>
            <person name="Krug D."/>
            <person name="Linke B."/>
            <person name="Mahmud T."/>
            <person name="Martinez-Arias R."/>
            <person name="McHardy A.C."/>
            <person name="Merai M."/>
            <person name="Meyer F."/>
            <person name="Mormann S."/>
            <person name="Munoz-Dorado J."/>
            <person name="Perez J."/>
            <person name="Pradella S."/>
            <person name="Rachid S."/>
            <person name="Raddatz G."/>
            <person name="Rosenau F."/>
            <person name="Rueckert C."/>
            <person name="Sasse F."/>
            <person name="Scharfe M."/>
            <person name="Schuster S.C."/>
            <person name="Suen G."/>
            <person name="Treuner-Lange A."/>
            <person name="Velicer G.J."/>
            <person name="Vorholter F.-J."/>
            <person name="Weissman K.J."/>
            <person name="Welch R.D."/>
            <person name="Wenzel S.C."/>
            <person name="Whitworth D.E."/>
            <person name="Wilhelm S."/>
            <person name="Wittmann C."/>
            <person name="Bloecker H."/>
            <person name="Puehler A."/>
            <person name="Mueller R."/>
        </authorList>
    </citation>
    <scope>NUCLEOTIDE SEQUENCE [LARGE SCALE GENOMIC DNA]</scope>
    <source>
        <strain evidence="3">So ce56</strain>
    </source>
</reference>
<dbReference type="InterPro" id="IPR029016">
    <property type="entry name" value="GAF-like_dom_sf"/>
</dbReference>
<feature type="domain" description="STAS" evidence="1">
    <location>
        <begin position="734"/>
        <end position="845"/>
    </location>
</feature>
<dbReference type="HOGENOM" id="CLU_349130_0_0_7"/>
<dbReference type="Gene3D" id="3.40.50.2300">
    <property type="match status" value="2"/>
</dbReference>
<dbReference type="BioCyc" id="SCEL448385:SCE_RS30715-MONOMER"/>
<sequence>MGPTVVPSSLLDKHESAHACYGTRPHARCAASERAAERICMTTGLDVFSTLHDLVRRAVEGLPGARRGSLLIRTGRRLSCRAIVGLDGLLPGRVNMPSDGGVLSASAPFGPAAAPEAAHGPCLVPAAAWYQAHLPEVAEAPGWPLDGVHVHVVPVPMFGAPGAYLALEQPDAAPLSGPWRALVESIAVSVGVVLERRGLFEEKAQSAQELRLLEEVLSSVAESVDLLELIETLADGIRSVQTGPRWSTIDLAILEDAGGEGRVADGWRGSDGARGQPMIRVYKAPRRPLTAYWNNLRDGALAAGRDLRVGVEFRSVMSAAAAAQEALLEEGIRRRVDGIAIAPIDPVALEPAIDRAMAAGIPVITIDTPAAPGSRSLLYVGTDNRAAGRIAGEAMLRLMPQGGEITVQAESFAVPNAQGRIEGFREAIAGSSVRVASLSENLFDVESAIALAVDAVRSNPGLSGALGVCSENGPSLGLASMRLGRSGDLKVVAFDLVTSTVAMLQDGVIHAAIVQREYDMGYRGVQALYEMATRGVPEALADLPASRCIDTGVDLVTLERTPFSSALSDHLASSSARRIASRRLGAGGHERALDFLVIGMAQRESLVDDERAPVADDSLVGRVMRSCSSLVIDTASSEHQRFRDVAEARRSGARTLVGVPLLSREAVLGVLVLASPQPDACSATDLALIERVAAVASVVIENARLLSRIKERTRALESLSSRQEALLETIAAMSSPVVPIARGVLVMPIVGALDTHRSGRFIEAMLKEISEHQARVVIIDVTGMAVVDASAANHLAQAARAAGLLGAEVVLVGIAPEAARLMVDQGLDLGAIVTRSTLELGFSYALGKTGGRVLHGRR</sequence>
<organism evidence="2 3">
    <name type="scientific">Sorangium cellulosum (strain So ce56)</name>
    <name type="common">Polyangium cellulosum (strain So ce56)</name>
    <dbReference type="NCBI Taxonomy" id="448385"/>
    <lineage>
        <taxon>Bacteria</taxon>
        <taxon>Pseudomonadati</taxon>
        <taxon>Myxococcota</taxon>
        <taxon>Polyangia</taxon>
        <taxon>Polyangiales</taxon>
        <taxon>Polyangiaceae</taxon>
        <taxon>Sorangium</taxon>
    </lineage>
</organism>
<dbReference type="Pfam" id="PF13407">
    <property type="entry name" value="Peripla_BP_4"/>
    <property type="match status" value="1"/>
</dbReference>
<dbReference type="eggNOG" id="COG2203">
    <property type="taxonomic scope" value="Bacteria"/>
</dbReference>
<dbReference type="SUPFAM" id="SSF52091">
    <property type="entry name" value="SpoIIaa-like"/>
    <property type="match status" value="1"/>
</dbReference>
<dbReference type="PANTHER" id="PTHR33745">
    <property type="entry name" value="RSBT ANTAGONIST PROTEIN RSBS-RELATED"/>
    <property type="match status" value="1"/>
</dbReference>
<dbReference type="eggNOG" id="COG1879">
    <property type="taxonomic scope" value="Bacteria"/>
</dbReference>
<dbReference type="STRING" id="448385.sce5976"/>
<evidence type="ECO:0000313" key="2">
    <source>
        <dbReference type="EMBL" id="CAN96140.1"/>
    </source>
</evidence>
<dbReference type="Gene3D" id="3.30.750.24">
    <property type="entry name" value="STAS domain"/>
    <property type="match status" value="1"/>
</dbReference>
<dbReference type="SMART" id="SM00065">
    <property type="entry name" value="GAF"/>
    <property type="match status" value="1"/>
</dbReference>
<name>A9GC54_SORC5</name>
<dbReference type="PROSITE" id="PS50801">
    <property type="entry name" value="STAS"/>
    <property type="match status" value="1"/>
</dbReference>
<proteinExistence type="predicted"/>
<keyword evidence="3" id="KW-1185">Reference proteome</keyword>
<protein>
    <submittedName>
        <fullName evidence="2">Sugar regulator</fullName>
    </submittedName>
</protein>
<dbReference type="AlphaFoldDB" id="A9GC54"/>
<dbReference type="InterPro" id="IPR003018">
    <property type="entry name" value="GAF"/>
</dbReference>
<dbReference type="InterPro" id="IPR051932">
    <property type="entry name" value="Bact_StressResp_Reg"/>
</dbReference>
<dbReference type="Pfam" id="PF13185">
    <property type="entry name" value="GAF_2"/>
    <property type="match status" value="1"/>
</dbReference>
<dbReference type="Proteomes" id="UP000002139">
    <property type="component" value="Chromosome"/>
</dbReference>
<gene>
    <name evidence="2" type="ordered locus">sce5976</name>
</gene>
<dbReference type="InterPro" id="IPR025997">
    <property type="entry name" value="SBP_2_dom"/>
</dbReference>